<reference evidence="4 5" key="1">
    <citation type="journal article" date="2024" name="BMC Genomics">
        <title>De novo assembly and annotation of Popillia japonica's genome with initial clues to its potential as an invasive pest.</title>
        <authorList>
            <person name="Cucini C."/>
            <person name="Boschi S."/>
            <person name="Funari R."/>
            <person name="Cardaioli E."/>
            <person name="Iannotti N."/>
            <person name="Marturano G."/>
            <person name="Paoli F."/>
            <person name="Bruttini M."/>
            <person name="Carapelli A."/>
            <person name="Frati F."/>
            <person name="Nardi F."/>
        </authorList>
    </citation>
    <scope>NUCLEOTIDE SEQUENCE [LARGE SCALE GENOMIC DNA]</scope>
    <source>
        <strain evidence="4">DMR45628</strain>
    </source>
</reference>
<feature type="domain" description="CCHC-type" evidence="3">
    <location>
        <begin position="51"/>
        <end position="65"/>
    </location>
</feature>
<dbReference type="SUPFAM" id="SSF57756">
    <property type="entry name" value="Retrovirus zinc finger-like domains"/>
    <property type="match status" value="1"/>
</dbReference>
<proteinExistence type="predicted"/>
<evidence type="ECO:0000256" key="1">
    <source>
        <dbReference type="PROSITE-ProRule" id="PRU00047"/>
    </source>
</evidence>
<dbReference type="Gene3D" id="4.10.60.10">
    <property type="entry name" value="Zinc finger, CCHC-type"/>
    <property type="match status" value="2"/>
</dbReference>
<dbReference type="InterPro" id="IPR001878">
    <property type="entry name" value="Znf_CCHC"/>
</dbReference>
<evidence type="ECO:0000256" key="2">
    <source>
        <dbReference type="SAM" id="MobiDB-lite"/>
    </source>
</evidence>
<name>A0AAW1MWC5_POPJA</name>
<feature type="domain" description="CCHC-type" evidence="3">
    <location>
        <begin position="29"/>
        <end position="45"/>
    </location>
</feature>
<dbReference type="InterPro" id="IPR036875">
    <property type="entry name" value="Znf_CCHC_sf"/>
</dbReference>
<keyword evidence="1" id="KW-0862">Zinc</keyword>
<dbReference type="PROSITE" id="PS50158">
    <property type="entry name" value="ZF_CCHC"/>
    <property type="match status" value="2"/>
</dbReference>
<evidence type="ECO:0000313" key="4">
    <source>
        <dbReference type="EMBL" id="KAK9751730.1"/>
    </source>
</evidence>
<evidence type="ECO:0000259" key="3">
    <source>
        <dbReference type="PROSITE" id="PS50158"/>
    </source>
</evidence>
<keyword evidence="5" id="KW-1185">Reference proteome</keyword>
<comment type="caution">
    <text evidence="4">The sequence shown here is derived from an EMBL/GenBank/DDBJ whole genome shotgun (WGS) entry which is preliminary data.</text>
</comment>
<accession>A0AAW1MWC5</accession>
<dbReference type="AlphaFoldDB" id="A0AAW1MWC5"/>
<feature type="compositionally biased region" description="Basic residues" evidence="2">
    <location>
        <begin position="1"/>
        <end position="10"/>
    </location>
</feature>
<dbReference type="GO" id="GO:0008270">
    <property type="term" value="F:zinc ion binding"/>
    <property type="evidence" value="ECO:0007669"/>
    <property type="project" value="UniProtKB-KW"/>
</dbReference>
<sequence>MQNVHTKPHTYTKSVPNLPHNKKTENDKKCYNCNEYGHISLKCPKPQRKARCFNCQKVGHLAKDCALQPPRNVNCVGKVETLKNRLRGFGGGKCQTIGRCEYTIRVDGIEIQTEIFIVPDDCQADTIIIGRSALDQPNIKVTKERQTLTIEKIRGKWGNEENDPIEHEK</sequence>
<keyword evidence="1" id="KW-0479">Metal-binding</keyword>
<evidence type="ECO:0000313" key="5">
    <source>
        <dbReference type="Proteomes" id="UP001458880"/>
    </source>
</evidence>
<dbReference type="Proteomes" id="UP001458880">
    <property type="component" value="Unassembled WGS sequence"/>
</dbReference>
<dbReference type="SMART" id="SM00343">
    <property type="entry name" value="ZnF_C2HC"/>
    <property type="match status" value="2"/>
</dbReference>
<keyword evidence="1" id="KW-0863">Zinc-finger</keyword>
<feature type="region of interest" description="Disordered" evidence="2">
    <location>
        <begin position="1"/>
        <end position="20"/>
    </location>
</feature>
<dbReference type="Pfam" id="PF00098">
    <property type="entry name" value="zf-CCHC"/>
    <property type="match status" value="2"/>
</dbReference>
<gene>
    <name evidence="4" type="ORF">QE152_g4861</name>
</gene>
<protein>
    <submittedName>
        <fullName evidence="4">Zinc knuckle</fullName>
    </submittedName>
</protein>
<dbReference type="GO" id="GO:0003676">
    <property type="term" value="F:nucleic acid binding"/>
    <property type="evidence" value="ECO:0007669"/>
    <property type="project" value="InterPro"/>
</dbReference>
<dbReference type="EMBL" id="JASPKY010000026">
    <property type="protein sequence ID" value="KAK9751730.1"/>
    <property type="molecule type" value="Genomic_DNA"/>
</dbReference>
<organism evidence="4 5">
    <name type="scientific">Popillia japonica</name>
    <name type="common">Japanese beetle</name>
    <dbReference type="NCBI Taxonomy" id="7064"/>
    <lineage>
        <taxon>Eukaryota</taxon>
        <taxon>Metazoa</taxon>
        <taxon>Ecdysozoa</taxon>
        <taxon>Arthropoda</taxon>
        <taxon>Hexapoda</taxon>
        <taxon>Insecta</taxon>
        <taxon>Pterygota</taxon>
        <taxon>Neoptera</taxon>
        <taxon>Endopterygota</taxon>
        <taxon>Coleoptera</taxon>
        <taxon>Polyphaga</taxon>
        <taxon>Scarabaeiformia</taxon>
        <taxon>Scarabaeidae</taxon>
        <taxon>Rutelinae</taxon>
        <taxon>Popillia</taxon>
    </lineage>
</organism>